<feature type="region of interest" description="Disordered" evidence="1">
    <location>
        <begin position="43"/>
        <end position="81"/>
    </location>
</feature>
<evidence type="ECO:0000256" key="1">
    <source>
        <dbReference type="SAM" id="MobiDB-lite"/>
    </source>
</evidence>
<organism evidence="2 3">
    <name type="scientific">Hibiscus sabdariffa</name>
    <name type="common">roselle</name>
    <dbReference type="NCBI Taxonomy" id="183260"/>
    <lineage>
        <taxon>Eukaryota</taxon>
        <taxon>Viridiplantae</taxon>
        <taxon>Streptophyta</taxon>
        <taxon>Embryophyta</taxon>
        <taxon>Tracheophyta</taxon>
        <taxon>Spermatophyta</taxon>
        <taxon>Magnoliopsida</taxon>
        <taxon>eudicotyledons</taxon>
        <taxon>Gunneridae</taxon>
        <taxon>Pentapetalae</taxon>
        <taxon>rosids</taxon>
        <taxon>malvids</taxon>
        <taxon>Malvales</taxon>
        <taxon>Malvaceae</taxon>
        <taxon>Malvoideae</taxon>
        <taxon>Hibiscus</taxon>
    </lineage>
</organism>
<accession>A0ABR2RB24</accession>
<keyword evidence="3" id="KW-1185">Reference proteome</keyword>
<evidence type="ECO:0000313" key="3">
    <source>
        <dbReference type="Proteomes" id="UP001396334"/>
    </source>
</evidence>
<dbReference type="Proteomes" id="UP001396334">
    <property type="component" value="Unassembled WGS sequence"/>
</dbReference>
<name>A0ABR2RB24_9ROSI</name>
<comment type="caution">
    <text evidence="2">The sequence shown here is derived from an EMBL/GenBank/DDBJ whole genome shotgun (WGS) entry which is preliminary data.</text>
</comment>
<evidence type="ECO:0000313" key="2">
    <source>
        <dbReference type="EMBL" id="KAK9010156.1"/>
    </source>
</evidence>
<dbReference type="EMBL" id="JBBPBN010000024">
    <property type="protein sequence ID" value="KAK9010156.1"/>
    <property type="molecule type" value="Genomic_DNA"/>
</dbReference>
<reference evidence="2 3" key="1">
    <citation type="journal article" date="2024" name="G3 (Bethesda)">
        <title>Genome assembly of Hibiscus sabdariffa L. provides insights into metabolisms of medicinal natural products.</title>
        <authorList>
            <person name="Kim T."/>
        </authorList>
    </citation>
    <scope>NUCLEOTIDE SEQUENCE [LARGE SCALE GENOMIC DNA]</scope>
    <source>
        <strain evidence="2">TK-2024</strain>
        <tissue evidence="2">Old leaves</tissue>
    </source>
</reference>
<feature type="region of interest" description="Disordered" evidence="1">
    <location>
        <begin position="142"/>
        <end position="161"/>
    </location>
</feature>
<proteinExistence type="predicted"/>
<gene>
    <name evidence="2" type="ORF">V6N11_036670</name>
</gene>
<sequence length="161" mass="16645">MSRVSPVVSIVSNALPLVDGATHVCMQDSHDGSVPEVDAQYLPSQTSSSTPIQVVGRSADGTSVQTERAPPEPGLPEIPEESLARSLSREMYLGGDVGCASPMQEVASNASTTGSVGHMIAAPVSNEEIPGNLEVVNTDEASIPQPQGGGHHMVTRTSCVQ</sequence>
<feature type="compositionally biased region" description="Polar residues" evidence="1">
    <location>
        <begin position="43"/>
        <end position="52"/>
    </location>
</feature>
<protein>
    <submittedName>
        <fullName evidence="2">Uncharacterized protein</fullName>
    </submittedName>
</protein>